<feature type="compositionally biased region" description="Basic residues" evidence="1">
    <location>
        <begin position="962"/>
        <end position="977"/>
    </location>
</feature>
<organism evidence="2 3">
    <name type="scientific">Cymbomonas tetramitiformis</name>
    <dbReference type="NCBI Taxonomy" id="36881"/>
    <lineage>
        <taxon>Eukaryota</taxon>
        <taxon>Viridiplantae</taxon>
        <taxon>Chlorophyta</taxon>
        <taxon>Pyramimonadophyceae</taxon>
        <taxon>Pyramimonadales</taxon>
        <taxon>Pyramimonadaceae</taxon>
        <taxon>Cymbomonas</taxon>
    </lineage>
</organism>
<evidence type="ECO:0000313" key="2">
    <source>
        <dbReference type="EMBL" id="KAK3250137.1"/>
    </source>
</evidence>
<proteinExistence type="predicted"/>
<protein>
    <recommendedName>
        <fullName evidence="4">SWIM-type domain-containing protein</fullName>
    </recommendedName>
</protein>
<feature type="region of interest" description="Disordered" evidence="1">
    <location>
        <begin position="286"/>
        <end position="321"/>
    </location>
</feature>
<dbReference type="Proteomes" id="UP001190700">
    <property type="component" value="Unassembled WGS sequence"/>
</dbReference>
<feature type="compositionally biased region" description="Low complexity" evidence="1">
    <location>
        <begin position="944"/>
        <end position="953"/>
    </location>
</feature>
<comment type="caution">
    <text evidence="2">The sequence shown here is derived from an EMBL/GenBank/DDBJ whole genome shotgun (WGS) entry which is preliminary data.</text>
</comment>
<sequence>MRLSSGIPSRHVIRCVPPTTAEEADARWEDASDWLDKTRAYVTFSNKEVNAAEGGVLNQAAWEEILSTVVELRGEVRGCGGAWKREESREEASAELNAARARVMLAAMENNHNRQLLILQRMGSLGRELQAFKKNTLFPFLSRALAGEGRSQEGPELLDIDDERDTFRVRGQRLSLLYEKGAIAQTAIREALMTELRDASSWGGEELQDVDKKHVQAWLDTKLPAWKQELKNAEEEERGNMAREKMRLSQQQQWLDVRATLLDVVRNKLGMKDIIGEEEALPVYCDSASEENEEEDADWEEAEEAEEAEEEEAEESCAKSKPQDKFATVLREFSTKEECKDYVQSHEFKWVFARTVNAYMNSGQTGGVYHCDSHVECRACLRYRGPRKGEEKWFVKSNGLQHTSTKVTSSIEAPDIGVPHDFKQKVKAYIEAGDIPSRILNKLTLQFRGQPSILARLPSLKQIGNMKREFTRKATGGIKFETVADLVEHTKGLELKPTYPPDADVNAVVVLPNGVFEFGDNFGFCFSTRNILQNAERAQDAWGGSFPGETDGSWKFLYCGWPILAFGAHSIYYDADKCAIRHKFRPISFMFTKGESEQAFTRLFECTIEAIQLLFTFRIELSTAASDKADAIKTAFARVWPNAKWVTCWPHISMKPRKEWMKLMVAEDKQPVLAALKEYLARLHKTRSREQFQQLAKLAGYQLRSKKEEQVANILDKEYTSPPYDAWYVTASGVVYCSPSSQPIEAYWKTVKSTKLYQLRARLDNMMHEGIKNWLYLDATTGLCEPISSDNGGVVPAEVIASAYDKLAPNAYNKVAGVYYVNTKEAIDEPVTATRVEDYNSSLAGNVRVRVQLSIDTFVQKYMSLHKVVWCAITERWVCDCKGFWHGGVCSHSHVAMHLENLVDLKTLNAKLPAREKSGRKSKTKGAWHKQGPSPAKKAKKSSKSSSQLSKLAKQAKEIKHQLKMKLKTQQRKKTRK</sequence>
<evidence type="ECO:0000313" key="3">
    <source>
        <dbReference type="Proteomes" id="UP001190700"/>
    </source>
</evidence>
<name>A0AAE0CA87_9CHLO</name>
<dbReference type="AlphaFoldDB" id="A0AAE0CA87"/>
<reference evidence="2 3" key="1">
    <citation type="journal article" date="2015" name="Genome Biol. Evol.">
        <title>Comparative Genomics of a Bacterivorous Green Alga Reveals Evolutionary Causalities and Consequences of Phago-Mixotrophic Mode of Nutrition.</title>
        <authorList>
            <person name="Burns J.A."/>
            <person name="Paasch A."/>
            <person name="Narechania A."/>
            <person name="Kim E."/>
        </authorList>
    </citation>
    <scope>NUCLEOTIDE SEQUENCE [LARGE SCALE GENOMIC DNA]</scope>
    <source>
        <strain evidence="2 3">PLY_AMNH</strain>
    </source>
</reference>
<dbReference type="EMBL" id="LGRX02026895">
    <property type="protein sequence ID" value="KAK3250137.1"/>
    <property type="molecule type" value="Genomic_DNA"/>
</dbReference>
<accession>A0AAE0CA87</accession>
<feature type="region of interest" description="Disordered" evidence="1">
    <location>
        <begin position="914"/>
        <end position="977"/>
    </location>
</feature>
<gene>
    <name evidence="2" type="ORF">CYMTET_40473</name>
</gene>
<evidence type="ECO:0000256" key="1">
    <source>
        <dbReference type="SAM" id="MobiDB-lite"/>
    </source>
</evidence>
<evidence type="ECO:0008006" key="4">
    <source>
        <dbReference type="Google" id="ProtNLM"/>
    </source>
</evidence>
<keyword evidence="3" id="KW-1185">Reference proteome</keyword>
<feature type="compositionally biased region" description="Acidic residues" evidence="1">
    <location>
        <begin position="288"/>
        <end position="315"/>
    </location>
</feature>